<evidence type="ECO:0000256" key="3">
    <source>
        <dbReference type="ARBA" id="ARBA00022989"/>
    </source>
</evidence>
<comment type="caution">
    <text evidence="7">The sequence shown here is derived from an EMBL/GenBank/DDBJ whole genome shotgun (WGS) entry which is preliminary data.</text>
</comment>
<reference evidence="8" key="1">
    <citation type="journal article" date="2017" name="bioRxiv">
        <title>Comparative analysis of the genomes of Stylophora pistillata and Acropora digitifera provides evidence for extensive differences between species of corals.</title>
        <authorList>
            <person name="Voolstra C.R."/>
            <person name="Li Y."/>
            <person name="Liew Y.J."/>
            <person name="Baumgarten S."/>
            <person name="Zoccola D."/>
            <person name="Flot J.-F."/>
            <person name="Tambutte S."/>
            <person name="Allemand D."/>
            <person name="Aranda M."/>
        </authorList>
    </citation>
    <scope>NUCLEOTIDE SEQUENCE [LARGE SCALE GENOMIC DNA]</scope>
</reference>
<sequence length="524" mass="58229">MLSPLLLGVVSLYIPMLCISFYNSVVFREDTNLMALVTTLSWCLVAAGILTIALYFGSKVNEKVLLFLLDLQGEPKGLSIGGLLVITKSTSLARIHLVMIMSARVSPNECTARLNNGMSDSISEQQAKMNGVSNMTGSPPEAKIENKHLFKAVNEIYSPVLKLMKLFGIYYGDTTLKSLANDSGRFSRKEYDSLMYCGLVATGVWYNFFLAVLSCFFVPEKIYVSLMFSIWCLMGALNETILLIVSPVTRAKKSRFQNFLRGLIEHKSHATLDKVKAKSRYGMIAFFLVFSGAIVGASMTSFKLDMNLADFKPLNKSPVFAWASLVFLIVSVCAWVLPVLLFCITCLILAELFDDLSKRMKQQSLHSKTFQLAPFKMAHHELCDVVELADAMFSPLLLGMVSLYIPLICFNSYLAVNSPEKTEDDKYLFMGNNFFWLLSSVFFLIIIMLFGSKVSEGIHSFQKILRTVPVSKEDEGKLVMFMLDLQGDPQGLSIGGLVVITKSLSLTIAGVIVSYFAVMLSLPK</sequence>
<keyword evidence="3 6" id="KW-1133">Transmembrane helix</keyword>
<feature type="transmembrane region" description="Helical" evidence="6">
    <location>
        <begin position="320"/>
        <end position="353"/>
    </location>
</feature>
<protein>
    <submittedName>
        <fullName evidence="7">Uncharacterized protein</fullName>
    </submittedName>
</protein>
<name>A0A2B4SJY9_STYPI</name>
<feature type="transmembrane region" description="Helical" evidence="6">
    <location>
        <begin position="492"/>
        <end position="518"/>
    </location>
</feature>
<dbReference type="Proteomes" id="UP000225706">
    <property type="component" value="Unassembled WGS sequence"/>
</dbReference>
<dbReference type="Pfam" id="PF08395">
    <property type="entry name" value="7tm_7"/>
    <property type="match status" value="1"/>
</dbReference>
<dbReference type="GO" id="GO:0016020">
    <property type="term" value="C:membrane"/>
    <property type="evidence" value="ECO:0007669"/>
    <property type="project" value="UniProtKB-SubCell"/>
</dbReference>
<feature type="transmembrane region" description="Helical" evidence="6">
    <location>
        <begin position="77"/>
        <end position="97"/>
    </location>
</feature>
<feature type="transmembrane region" description="Helical" evidence="6">
    <location>
        <begin position="396"/>
        <end position="414"/>
    </location>
</feature>
<dbReference type="PANTHER" id="PTHR21421:SF29">
    <property type="entry name" value="GUSTATORY RECEPTOR 5A FOR TREHALOSE-RELATED"/>
    <property type="match status" value="1"/>
</dbReference>
<dbReference type="EMBL" id="LSMT01000077">
    <property type="protein sequence ID" value="PFX28802.1"/>
    <property type="molecule type" value="Genomic_DNA"/>
</dbReference>
<dbReference type="AlphaFoldDB" id="A0A2B4SJY9"/>
<dbReference type="OrthoDB" id="5971935at2759"/>
<dbReference type="GO" id="GO:0051606">
    <property type="term" value="P:detection of stimulus"/>
    <property type="evidence" value="ECO:0007669"/>
    <property type="project" value="UniProtKB-ARBA"/>
</dbReference>
<dbReference type="PANTHER" id="PTHR21421">
    <property type="entry name" value="GUSTATORY RECEPTOR"/>
    <property type="match status" value="1"/>
</dbReference>
<evidence type="ECO:0000256" key="5">
    <source>
        <dbReference type="ARBA" id="ARBA00023170"/>
    </source>
</evidence>
<feature type="transmembrane region" description="Helical" evidence="6">
    <location>
        <begin position="33"/>
        <end position="57"/>
    </location>
</feature>
<feature type="transmembrane region" description="Helical" evidence="6">
    <location>
        <begin position="225"/>
        <end position="245"/>
    </location>
</feature>
<comment type="subcellular location">
    <subcellularLocation>
        <location evidence="1">Membrane</location>
        <topology evidence="1">Multi-pass membrane protein</topology>
    </subcellularLocation>
</comment>
<proteinExistence type="predicted"/>
<feature type="transmembrane region" description="Helical" evidence="6">
    <location>
        <begin position="434"/>
        <end position="451"/>
    </location>
</feature>
<organism evidence="7 8">
    <name type="scientific">Stylophora pistillata</name>
    <name type="common">Smooth cauliflower coral</name>
    <dbReference type="NCBI Taxonomy" id="50429"/>
    <lineage>
        <taxon>Eukaryota</taxon>
        <taxon>Metazoa</taxon>
        <taxon>Cnidaria</taxon>
        <taxon>Anthozoa</taxon>
        <taxon>Hexacorallia</taxon>
        <taxon>Scleractinia</taxon>
        <taxon>Astrocoeniina</taxon>
        <taxon>Pocilloporidae</taxon>
        <taxon>Stylophora</taxon>
    </lineage>
</organism>
<evidence type="ECO:0000313" key="8">
    <source>
        <dbReference type="Proteomes" id="UP000225706"/>
    </source>
</evidence>
<dbReference type="InterPro" id="IPR013604">
    <property type="entry name" value="7TM_chemorcpt"/>
</dbReference>
<keyword evidence="4 6" id="KW-0472">Membrane</keyword>
<feature type="transmembrane region" description="Helical" evidence="6">
    <location>
        <begin position="6"/>
        <end position="26"/>
    </location>
</feature>
<evidence type="ECO:0000313" key="7">
    <source>
        <dbReference type="EMBL" id="PFX28802.1"/>
    </source>
</evidence>
<evidence type="ECO:0000256" key="1">
    <source>
        <dbReference type="ARBA" id="ARBA00004141"/>
    </source>
</evidence>
<evidence type="ECO:0000256" key="4">
    <source>
        <dbReference type="ARBA" id="ARBA00023136"/>
    </source>
</evidence>
<keyword evidence="2 6" id="KW-0812">Transmembrane</keyword>
<evidence type="ECO:0000256" key="6">
    <source>
        <dbReference type="SAM" id="Phobius"/>
    </source>
</evidence>
<dbReference type="GO" id="GO:0038023">
    <property type="term" value="F:signaling receptor activity"/>
    <property type="evidence" value="ECO:0007669"/>
    <property type="project" value="UniProtKB-ARBA"/>
</dbReference>
<accession>A0A2B4SJY9</accession>
<feature type="transmembrane region" description="Helical" evidence="6">
    <location>
        <begin position="194"/>
        <end position="219"/>
    </location>
</feature>
<feature type="transmembrane region" description="Helical" evidence="6">
    <location>
        <begin position="281"/>
        <end position="300"/>
    </location>
</feature>
<keyword evidence="8" id="KW-1185">Reference proteome</keyword>
<keyword evidence="5" id="KW-0675">Receptor</keyword>
<gene>
    <name evidence="7" type="ORF">AWC38_SpisGene6470</name>
</gene>
<dbReference type="GO" id="GO:0050909">
    <property type="term" value="P:sensory perception of taste"/>
    <property type="evidence" value="ECO:0007669"/>
    <property type="project" value="InterPro"/>
</dbReference>
<evidence type="ECO:0000256" key="2">
    <source>
        <dbReference type="ARBA" id="ARBA00022692"/>
    </source>
</evidence>